<organism evidence="2 3">
    <name type="scientific">Candidatus Magasanikbacteria bacterium RIFOXYC2_FULL_40_16</name>
    <dbReference type="NCBI Taxonomy" id="1798703"/>
    <lineage>
        <taxon>Bacteria</taxon>
        <taxon>Candidatus Magasanikiibacteriota</taxon>
    </lineage>
</organism>
<reference evidence="2 3" key="1">
    <citation type="journal article" date="2016" name="Nat. Commun.">
        <title>Thousands of microbial genomes shed light on interconnected biogeochemical processes in an aquifer system.</title>
        <authorList>
            <person name="Anantharaman K."/>
            <person name="Brown C.T."/>
            <person name="Hug L.A."/>
            <person name="Sharon I."/>
            <person name="Castelle C.J."/>
            <person name="Probst A.J."/>
            <person name="Thomas B.C."/>
            <person name="Singh A."/>
            <person name="Wilkins M.J."/>
            <person name="Karaoz U."/>
            <person name="Brodie E.L."/>
            <person name="Williams K.H."/>
            <person name="Hubbard S.S."/>
            <person name="Banfield J.F."/>
        </authorList>
    </citation>
    <scope>NUCLEOTIDE SEQUENCE [LARGE SCALE GENOMIC DNA]</scope>
</reference>
<dbReference type="PROSITE" id="PS51257">
    <property type="entry name" value="PROKAR_LIPOPROTEIN"/>
    <property type="match status" value="1"/>
</dbReference>
<evidence type="ECO:0000256" key="1">
    <source>
        <dbReference type="SAM" id="SignalP"/>
    </source>
</evidence>
<comment type="caution">
    <text evidence="2">The sequence shown here is derived from an EMBL/GenBank/DDBJ whole genome shotgun (WGS) entry which is preliminary data.</text>
</comment>
<keyword evidence="1" id="KW-0732">Signal</keyword>
<protein>
    <submittedName>
        <fullName evidence="2">Uncharacterized protein</fullName>
    </submittedName>
</protein>
<accession>A0A1F6P264</accession>
<dbReference type="EMBL" id="MFQY01000009">
    <property type="protein sequence ID" value="OGH90259.1"/>
    <property type="molecule type" value="Genomic_DNA"/>
</dbReference>
<feature type="chain" id="PRO_5009525903" evidence="1">
    <location>
        <begin position="19"/>
        <end position="152"/>
    </location>
</feature>
<evidence type="ECO:0000313" key="2">
    <source>
        <dbReference type="EMBL" id="OGH90259.1"/>
    </source>
</evidence>
<sequence length="152" mass="16058">MKKEMFLTLLGLALVAFAISSTGCASHASHRYTTPVVTGDMLDRTATVNGAEVGATDEYPINCFADCEVVVPVEETTTIKLPAKKRGCIPPMLLAGLVGTAGGAAFGSIMYPNDVEVSDDRVDVWFDPTWKFAAFGAATSTVITGVICYATR</sequence>
<dbReference type="AlphaFoldDB" id="A0A1F6P264"/>
<evidence type="ECO:0000313" key="3">
    <source>
        <dbReference type="Proteomes" id="UP000178895"/>
    </source>
</evidence>
<name>A0A1F6P264_9BACT</name>
<feature type="signal peptide" evidence="1">
    <location>
        <begin position="1"/>
        <end position="18"/>
    </location>
</feature>
<dbReference type="Proteomes" id="UP000178895">
    <property type="component" value="Unassembled WGS sequence"/>
</dbReference>
<proteinExistence type="predicted"/>
<gene>
    <name evidence="2" type="ORF">A2469_00135</name>
</gene>